<feature type="compositionally biased region" description="Acidic residues" evidence="1">
    <location>
        <begin position="135"/>
        <end position="144"/>
    </location>
</feature>
<evidence type="ECO:0000256" key="1">
    <source>
        <dbReference type="SAM" id="MobiDB-lite"/>
    </source>
</evidence>
<keyword evidence="3" id="KW-1185">Reference proteome</keyword>
<accession>A0A1J4KCT9</accession>
<evidence type="ECO:0000313" key="2">
    <source>
        <dbReference type="EMBL" id="OHT09233.1"/>
    </source>
</evidence>
<comment type="caution">
    <text evidence="2">The sequence shown here is derived from an EMBL/GenBank/DDBJ whole genome shotgun (WGS) entry which is preliminary data.</text>
</comment>
<reference evidence="2" key="1">
    <citation type="submission" date="2016-10" db="EMBL/GenBank/DDBJ databases">
        <authorList>
            <person name="Benchimol M."/>
            <person name="Almeida L.G."/>
            <person name="Vasconcelos A.T."/>
            <person name="Perreira-Neves A."/>
            <person name="Rosa I.A."/>
            <person name="Tasca T."/>
            <person name="Bogo M.R."/>
            <person name="de Souza W."/>
        </authorList>
    </citation>
    <scope>NUCLEOTIDE SEQUENCE [LARGE SCALE GENOMIC DNA]</scope>
    <source>
        <strain evidence="2">K</strain>
    </source>
</reference>
<protein>
    <submittedName>
        <fullName evidence="2">Uncharacterized protein</fullName>
    </submittedName>
</protein>
<name>A0A1J4KCT9_9EUKA</name>
<dbReference type="RefSeq" id="XP_068362369.1">
    <property type="nucleotide sequence ID" value="XM_068502299.1"/>
</dbReference>
<dbReference type="VEuPathDB" id="TrichDB:TRFO_21981"/>
<dbReference type="EMBL" id="MLAK01000645">
    <property type="protein sequence ID" value="OHT09233.1"/>
    <property type="molecule type" value="Genomic_DNA"/>
</dbReference>
<dbReference type="Proteomes" id="UP000179807">
    <property type="component" value="Unassembled WGS sequence"/>
</dbReference>
<dbReference type="AlphaFoldDB" id="A0A1J4KCT9"/>
<dbReference type="GeneID" id="94837003"/>
<gene>
    <name evidence="2" type="ORF">TRFO_21981</name>
</gene>
<evidence type="ECO:0000313" key="3">
    <source>
        <dbReference type="Proteomes" id="UP000179807"/>
    </source>
</evidence>
<feature type="region of interest" description="Disordered" evidence="1">
    <location>
        <begin position="100"/>
        <end position="166"/>
    </location>
</feature>
<feature type="compositionally biased region" description="Low complexity" evidence="1">
    <location>
        <begin position="116"/>
        <end position="130"/>
    </location>
</feature>
<feature type="region of interest" description="Disordered" evidence="1">
    <location>
        <begin position="1"/>
        <end position="36"/>
    </location>
</feature>
<sequence length="166" mass="19050">MSDHAQELANLDEDAQENEQKVEEPIQPPAEEPVPLTKKLESLISPETQETFVQAGKKLEEIAYNVSESKVSYAMSNWFSKFDYKLRKFMGVAEPWEIEKWEGPQTQPIRPRPQGLNDQNLNQDQNQNNKKNNDDGEELEGIDSDNDHVDASDCDSDSDIKRKQKE</sequence>
<proteinExistence type="predicted"/>
<organism evidence="2 3">
    <name type="scientific">Tritrichomonas foetus</name>
    <dbReference type="NCBI Taxonomy" id="1144522"/>
    <lineage>
        <taxon>Eukaryota</taxon>
        <taxon>Metamonada</taxon>
        <taxon>Parabasalia</taxon>
        <taxon>Tritrichomonadida</taxon>
        <taxon>Tritrichomonadidae</taxon>
        <taxon>Tritrichomonas</taxon>
    </lineage>
</organism>